<feature type="domain" description="MucBP" evidence="5">
    <location>
        <begin position="558"/>
        <end position="622"/>
    </location>
</feature>
<dbReference type="NCBIfam" id="TIGR03715">
    <property type="entry name" value="KxYKxGKxW"/>
    <property type="match status" value="1"/>
</dbReference>
<accession>A0A4Z0JD37</accession>
<reference evidence="6 7" key="1">
    <citation type="submission" date="2018-10" db="EMBL/GenBank/DDBJ databases">
        <title>Lactobacillus sp. R7 and Lactobacillus sp. R19 isolated from fermented mustard green product of Taiwan.</title>
        <authorList>
            <person name="Lin S.-T."/>
        </authorList>
    </citation>
    <scope>NUCLEOTIDE SEQUENCE [LARGE SCALE GENOMIC DNA]</scope>
    <source>
        <strain evidence="6 7">BCRC 81129</strain>
    </source>
</reference>
<keyword evidence="3" id="KW-0677">Repeat</keyword>
<feature type="domain" description="MucBP" evidence="5">
    <location>
        <begin position="478"/>
        <end position="541"/>
    </location>
</feature>
<evidence type="ECO:0000259" key="5">
    <source>
        <dbReference type="Pfam" id="PF06458"/>
    </source>
</evidence>
<dbReference type="EMBL" id="RKLX01000003">
    <property type="protein sequence ID" value="TGD19832.1"/>
    <property type="molecule type" value="Genomic_DNA"/>
</dbReference>
<evidence type="ECO:0000256" key="1">
    <source>
        <dbReference type="ARBA" id="ARBA00022614"/>
    </source>
</evidence>
<evidence type="ECO:0000313" key="7">
    <source>
        <dbReference type="Proteomes" id="UP000297348"/>
    </source>
</evidence>
<dbReference type="PROSITE" id="PS51450">
    <property type="entry name" value="LRR"/>
    <property type="match status" value="2"/>
</dbReference>
<dbReference type="Gene3D" id="3.10.20.320">
    <property type="entry name" value="Putative peptidoglycan bound protein (lpxtg motif)"/>
    <property type="match status" value="2"/>
</dbReference>
<dbReference type="InterPro" id="IPR050836">
    <property type="entry name" value="SDS22/Internalin_LRR"/>
</dbReference>
<dbReference type="OrthoDB" id="2252290at2"/>
<feature type="compositionally biased region" description="Acidic residues" evidence="4">
    <location>
        <begin position="83"/>
        <end position="94"/>
    </location>
</feature>
<comment type="caution">
    <text evidence="6">The sequence shown here is derived from an EMBL/GenBank/DDBJ whole genome shotgun (WGS) entry which is preliminary data.</text>
</comment>
<feature type="region of interest" description="Disordered" evidence="4">
    <location>
        <begin position="40"/>
        <end position="158"/>
    </location>
</feature>
<gene>
    <name evidence="6" type="ORF">EGT51_03065</name>
</gene>
<dbReference type="InterPro" id="IPR001611">
    <property type="entry name" value="Leu-rich_rpt"/>
</dbReference>
<dbReference type="InterPro" id="IPR025875">
    <property type="entry name" value="Leu-rich_rpt_4"/>
</dbReference>
<evidence type="ECO:0000256" key="4">
    <source>
        <dbReference type="SAM" id="MobiDB-lite"/>
    </source>
</evidence>
<dbReference type="SUPFAM" id="SSF52075">
    <property type="entry name" value="Outer arm dynein light chain 1"/>
    <property type="match status" value="1"/>
</dbReference>
<dbReference type="Pfam" id="PF06458">
    <property type="entry name" value="MucBP"/>
    <property type="match status" value="2"/>
</dbReference>
<dbReference type="Proteomes" id="UP000297348">
    <property type="component" value="Unassembled WGS sequence"/>
</dbReference>
<keyword evidence="1" id="KW-0433">Leucine-rich repeat</keyword>
<name>A0A4Z0JD37_9LACO</name>
<dbReference type="RefSeq" id="WP_135367332.1">
    <property type="nucleotide sequence ID" value="NZ_RKLX01000003.1"/>
</dbReference>
<keyword evidence="7" id="KW-1185">Reference proteome</keyword>
<sequence length="735" mass="78507">MFNLTDEKRHYKMYKKGKQWLFAGIVTATLACGGVVTASAATETPDGTPTSAENVDGSEPEETVTLHNAAPTTNEAAITPTDDAADEVTEESAESVEKPVVPVIASADEDQPEPAVAPDELDKPDEAEKVEAPATSHPKPTSPKVPTPDQKEAVDPVEKRVAPAPKIAAPAAMTANLAAVSAAPVVDNFIDQWLPNQTLQNEVLRQLQGLSAQAANGRHWDSVADITQDDLALITSLSISGGGSFPDTYIDGTTSFSLKGLEHAVNLKSIHFSASQNTSTMVFGDITDISPLAGLKQLEYVDLSGNRISDLTPLAGLTNIKELYLAYNQITDFSVLAGRQFDRLTTDWQYIILPPIRVNSRTRTADISQLYVDRDGQVVTWSSGNSFTMPYRVVGNGQSVKKLFYRGMNGAPKKNADGSLTFTGIYDQEPGPTTTSSSYTVEPQKNKYFLIGQISENSGKHVLAAIFQPYEIADEAATVTVHYQDEAGKALRDDEVLPMGLVGDSYETQAREIAGYQLKTVPENATGLYGVDPIDVVYVYEKTAPVQPPVVTPVAEIKVTVHYQLADGTPVAGDTSFTGKAGEAYTTTPLDLSDQGLELIGTPANASGTLGKVDIAVVYVYQAKATPDEDGASGDELADDAVDMTGDDTVNEAGMGADIAIDRPQEESEPQVTPVAQPARTQVQPAAKQLAQKQNQSVQATLPQTDEAQLSAKVGWLALTTLVASLGVGWPRKWH</sequence>
<keyword evidence="2" id="KW-0732">Signal</keyword>
<evidence type="ECO:0000313" key="6">
    <source>
        <dbReference type="EMBL" id="TGD19832.1"/>
    </source>
</evidence>
<dbReference type="Gene3D" id="3.80.10.10">
    <property type="entry name" value="Ribonuclease Inhibitor"/>
    <property type="match status" value="1"/>
</dbReference>
<dbReference type="PANTHER" id="PTHR46652:SF3">
    <property type="entry name" value="LEUCINE-RICH REPEAT-CONTAINING PROTEIN 9"/>
    <property type="match status" value="1"/>
</dbReference>
<protein>
    <recommendedName>
        <fullName evidence="5">MucBP domain-containing protein</fullName>
    </recommendedName>
</protein>
<dbReference type="SMART" id="SM00365">
    <property type="entry name" value="LRR_SD22"/>
    <property type="match status" value="2"/>
</dbReference>
<feature type="compositionally biased region" description="Polar residues" evidence="4">
    <location>
        <begin position="40"/>
        <end position="53"/>
    </location>
</feature>
<dbReference type="InterPro" id="IPR022263">
    <property type="entry name" value="KxYKxGKxW"/>
</dbReference>
<feature type="compositionally biased region" description="Basic and acidic residues" evidence="4">
    <location>
        <begin position="149"/>
        <end position="158"/>
    </location>
</feature>
<dbReference type="AlphaFoldDB" id="A0A4Z0JD37"/>
<dbReference type="Pfam" id="PF19258">
    <property type="entry name" value="KxYKxGKxW_sig"/>
    <property type="match status" value="1"/>
</dbReference>
<evidence type="ECO:0000256" key="3">
    <source>
        <dbReference type="ARBA" id="ARBA00022737"/>
    </source>
</evidence>
<dbReference type="Pfam" id="PF12799">
    <property type="entry name" value="LRR_4"/>
    <property type="match status" value="1"/>
</dbReference>
<organism evidence="6 7">
    <name type="scientific">Levilactobacillus suantsaiihabitans</name>
    <dbReference type="NCBI Taxonomy" id="2487722"/>
    <lineage>
        <taxon>Bacteria</taxon>
        <taxon>Bacillati</taxon>
        <taxon>Bacillota</taxon>
        <taxon>Bacilli</taxon>
        <taxon>Lactobacillales</taxon>
        <taxon>Lactobacillaceae</taxon>
        <taxon>Levilactobacillus</taxon>
    </lineage>
</organism>
<dbReference type="InterPro" id="IPR009459">
    <property type="entry name" value="MucBP_dom"/>
</dbReference>
<feature type="compositionally biased region" description="Basic and acidic residues" evidence="4">
    <location>
        <begin position="120"/>
        <end position="131"/>
    </location>
</feature>
<proteinExistence type="predicted"/>
<dbReference type="InterPro" id="IPR032675">
    <property type="entry name" value="LRR_dom_sf"/>
</dbReference>
<dbReference type="PANTHER" id="PTHR46652">
    <property type="entry name" value="LEUCINE-RICH REPEAT AND IQ DOMAIN-CONTAINING PROTEIN 1-RELATED"/>
    <property type="match status" value="1"/>
</dbReference>
<evidence type="ECO:0000256" key="2">
    <source>
        <dbReference type="ARBA" id="ARBA00022729"/>
    </source>
</evidence>